<evidence type="ECO:0000313" key="1">
    <source>
        <dbReference type="EMBL" id="RWR00089.1"/>
    </source>
</evidence>
<comment type="caution">
    <text evidence="1">The sequence shown here is derived from an EMBL/GenBank/DDBJ whole genome shotgun (WGS) entry which is preliminary data.</text>
</comment>
<dbReference type="Proteomes" id="UP000283841">
    <property type="component" value="Unassembled WGS sequence"/>
</dbReference>
<protein>
    <submittedName>
        <fullName evidence="1">Uncharacterized protein</fullName>
    </submittedName>
</protein>
<gene>
    <name evidence="1" type="ORF">C8Q69DRAFT_441137</name>
</gene>
<proteinExistence type="predicted"/>
<organism evidence="1 2">
    <name type="scientific">Byssochlamys spectabilis</name>
    <name type="common">Paecilomyces variotii</name>
    <dbReference type="NCBI Taxonomy" id="264951"/>
    <lineage>
        <taxon>Eukaryota</taxon>
        <taxon>Fungi</taxon>
        <taxon>Dikarya</taxon>
        <taxon>Ascomycota</taxon>
        <taxon>Pezizomycotina</taxon>
        <taxon>Eurotiomycetes</taxon>
        <taxon>Eurotiomycetidae</taxon>
        <taxon>Eurotiales</taxon>
        <taxon>Thermoascaceae</taxon>
        <taxon>Paecilomyces</taxon>
    </lineage>
</organism>
<keyword evidence="2" id="KW-1185">Reference proteome</keyword>
<reference evidence="1 2" key="1">
    <citation type="journal article" date="2018" name="Front. Microbiol.">
        <title>Genomic and genetic insights into a cosmopolitan fungus, Paecilomyces variotii (Eurotiales).</title>
        <authorList>
            <person name="Urquhart A.S."/>
            <person name="Mondo S.J."/>
            <person name="Makela M.R."/>
            <person name="Hane J.K."/>
            <person name="Wiebenga A."/>
            <person name="He G."/>
            <person name="Mihaltcheva S."/>
            <person name="Pangilinan J."/>
            <person name="Lipzen A."/>
            <person name="Barry K."/>
            <person name="de Vries R.P."/>
            <person name="Grigoriev I.V."/>
            <person name="Idnurm A."/>
        </authorList>
    </citation>
    <scope>NUCLEOTIDE SEQUENCE [LARGE SCALE GENOMIC DNA]</scope>
    <source>
        <strain evidence="1 2">CBS 101075</strain>
    </source>
</reference>
<dbReference type="EMBL" id="RCNU01000001">
    <property type="protein sequence ID" value="RWR00089.1"/>
    <property type="molecule type" value="Genomic_DNA"/>
</dbReference>
<dbReference type="AlphaFoldDB" id="A0A443I7R5"/>
<sequence length="231" mass="26055">MAPGILKPLAVFCSQSQSQKYIKKIRNLGDAWRTLSEEAAAESDRNSAVIETQFDFTMKIANAVAESESILVEMTTSEAPSSLESPAQIKSVRHYRIFADYGTDFIWRSLDDITHDEDSHVESEEVLSSFPSSVLDLYDAWVQQYTDNFKKRCEDTQDYSANVFSTVSEEVAWNVAGYLLAWRIAIAPQIGCVEFSAGHSKYLLERGKETSVTLEFLKDQVRLLADREPSE</sequence>
<dbReference type="GeneID" id="39597998"/>
<dbReference type="VEuPathDB" id="FungiDB:C8Q69DRAFT_441137"/>
<dbReference type="OrthoDB" id="3034873at2759"/>
<evidence type="ECO:0000313" key="2">
    <source>
        <dbReference type="Proteomes" id="UP000283841"/>
    </source>
</evidence>
<accession>A0A443I7R5</accession>
<name>A0A443I7R5_BYSSP</name>
<dbReference type="RefSeq" id="XP_028489733.1">
    <property type="nucleotide sequence ID" value="XM_028628721.1"/>
</dbReference>